<feature type="domain" description="THIF-type NAD/FAD binding fold" evidence="2">
    <location>
        <begin position="11"/>
        <end position="248"/>
    </location>
</feature>
<evidence type="ECO:0000313" key="4">
    <source>
        <dbReference type="Proteomes" id="UP000306147"/>
    </source>
</evidence>
<dbReference type="PANTHER" id="PTHR10953">
    <property type="entry name" value="UBIQUITIN-ACTIVATING ENZYME E1"/>
    <property type="match status" value="1"/>
</dbReference>
<dbReference type="EMBL" id="SRXT01000007">
    <property type="protein sequence ID" value="TGX50397.1"/>
    <property type="molecule type" value="Genomic_DNA"/>
</dbReference>
<dbReference type="GO" id="GO:0005829">
    <property type="term" value="C:cytosol"/>
    <property type="evidence" value="ECO:0007669"/>
    <property type="project" value="TreeGrafter"/>
</dbReference>
<dbReference type="InterPro" id="IPR000594">
    <property type="entry name" value="ThiF_NAD_FAD-bd"/>
</dbReference>
<dbReference type="GO" id="GO:0008641">
    <property type="term" value="F:ubiquitin-like modifier activating enzyme activity"/>
    <property type="evidence" value="ECO:0007669"/>
    <property type="project" value="InterPro"/>
</dbReference>
<dbReference type="InterPro" id="IPR035985">
    <property type="entry name" value="Ubiquitin-activating_enz"/>
</dbReference>
<gene>
    <name evidence="3" type="ORF">E5A73_18480</name>
</gene>
<dbReference type="InterPro" id="IPR045886">
    <property type="entry name" value="ThiF/MoeB/HesA"/>
</dbReference>
<dbReference type="AlphaFoldDB" id="A0A4S1X5C3"/>
<dbReference type="GO" id="GO:0008146">
    <property type="term" value="F:sulfotransferase activity"/>
    <property type="evidence" value="ECO:0007669"/>
    <property type="project" value="TreeGrafter"/>
</dbReference>
<dbReference type="Pfam" id="PF00899">
    <property type="entry name" value="ThiF"/>
    <property type="match status" value="1"/>
</dbReference>
<evidence type="ECO:0000256" key="1">
    <source>
        <dbReference type="ARBA" id="ARBA00009919"/>
    </source>
</evidence>
<dbReference type="RefSeq" id="WP_135965313.1">
    <property type="nucleotide sequence ID" value="NZ_SRXT01000007.1"/>
</dbReference>
<name>A0A4S1X5C3_9SPHN</name>
<comment type="similarity">
    <text evidence="1">Belongs to the HesA/MoeB/ThiF family.</text>
</comment>
<dbReference type="Proteomes" id="UP000306147">
    <property type="component" value="Unassembled WGS sequence"/>
</dbReference>
<dbReference type="OrthoDB" id="9804286at2"/>
<dbReference type="NCBIfam" id="NF004281">
    <property type="entry name" value="PRK05690.1"/>
    <property type="match status" value="1"/>
</dbReference>
<protein>
    <submittedName>
        <fullName evidence="3">HesA/MoeB/ThiF family protein</fullName>
    </submittedName>
</protein>
<accession>A0A4S1X5C3</accession>
<evidence type="ECO:0000313" key="3">
    <source>
        <dbReference type="EMBL" id="TGX50397.1"/>
    </source>
</evidence>
<dbReference type="SUPFAM" id="SSF69572">
    <property type="entry name" value="Activating enzymes of the ubiquitin-like proteins"/>
    <property type="match status" value="1"/>
</dbReference>
<dbReference type="GO" id="GO:0004792">
    <property type="term" value="F:thiosulfate-cyanide sulfurtransferase activity"/>
    <property type="evidence" value="ECO:0007669"/>
    <property type="project" value="TreeGrafter"/>
</dbReference>
<comment type="caution">
    <text evidence="3">The sequence shown here is derived from an EMBL/GenBank/DDBJ whole genome shotgun (WGS) entry which is preliminary data.</text>
</comment>
<reference evidence="3 4" key="1">
    <citation type="submission" date="2019-04" db="EMBL/GenBank/DDBJ databases">
        <title>Sphingomonas psychrotolerans sp. nov., isolated from soil in the Tianshan Mountains, Xinjiang, China.</title>
        <authorList>
            <person name="Luo Y."/>
            <person name="Sheng H."/>
        </authorList>
    </citation>
    <scope>NUCLEOTIDE SEQUENCE [LARGE SCALE GENOMIC DNA]</scope>
    <source>
        <strain evidence="3 4">ZFGT-11</strain>
    </source>
</reference>
<dbReference type="FunFam" id="3.40.50.720:FF:000080">
    <property type="entry name" value="Thiazole biosynthesis adenylyltransferase ThiF"/>
    <property type="match status" value="1"/>
</dbReference>
<dbReference type="CDD" id="cd00757">
    <property type="entry name" value="ThiF_MoeB_HesA_family"/>
    <property type="match status" value="1"/>
</dbReference>
<dbReference type="PANTHER" id="PTHR10953:SF102">
    <property type="entry name" value="ADENYLYLTRANSFERASE AND SULFURTRANSFERASE MOCS3"/>
    <property type="match status" value="1"/>
</dbReference>
<evidence type="ECO:0000259" key="2">
    <source>
        <dbReference type="Pfam" id="PF00899"/>
    </source>
</evidence>
<dbReference type="GO" id="GO:0016779">
    <property type="term" value="F:nucleotidyltransferase activity"/>
    <property type="evidence" value="ECO:0007669"/>
    <property type="project" value="TreeGrafter"/>
</dbReference>
<sequence length="267" mass="27634">MSLSDAQLDRYARHIVLREIGGAGQARLLQSHVLLIGAGGIGSPAIQYLAAAGVGRISVIDDDRVALSNLQRQTLYGTDQLGLAKVAAAAEAVARLNPDVRFDAIGERIGLANAAQLLAQYNPDAILDGSDNFATRLAVADAALTARIPLIAAAVAEFEGQLGTFRGWEPDKPCYRCFVGADPERPEATCAEQGVLGALTGMMGSLAALEAIRACAPFGEDSAGKLLLVDALSLRFRTLALPKDPGCAACAALHTGSSGTIVQPSKA</sequence>
<dbReference type="Gene3D" id="3.40.50.720">
    <property type="entry name" value="NAD(P)-binding Rossmann-like Domain"/>
    <property type="match status" value="1"/>
</dbReference>
<organism evidence="3 4">
    <name type="scientific">Sphingomonas gei</name>
    <dbReference type="NCBI Taxonomy" id="1395960"/>
    <lineage>
        <taxon>Bacteria</taxon>
        <taxon>Pseudomonadati</taxon>
        <taxon>Pseudomonadota</taxon>
        <taxon>Alphaproteobacteria</taxon>
        <taxon>Sphingomonadales</taxon>
        <taxon>Sphingomonadaceae</taxon>
        <taxon>Sphingomonas</taxon>
    </lineage>
</organism>
<keyword evidence="4" id="KW-1185">Reference proteome</keyword>
<proteinExistence type="inferred from homology"/>